<dbReference type="RefSeq" id="WP_019035298.1">
    <property type="nucleotide sequence ID" value="NZ_CAMUOS010000001.1"/>
</dbReference>
<dbReference type="Gene3D" id="3.90.105.50">
    <property type="match status" value="1"/>
</dbReference>
<accession>A0A379C7X8</accession>
<dbReference type="EMBL" id="UGSZ01000001">
    <property type="protein sequence ID" value="SUB57746.1"/>
    <property type="molecule type" value="Genomic_DNA"/>
</dbReference>
<sequence length="62" mass="7264">MEATLMTAKELAREIPIGEHKIRSMAKKYSDFPKLRNGNRLLFIKEEVVDWLAKYSRQGIKL</sequence>
<gene>
    <name evidence="1" type="ORF">NCTC13149_01603</name>
</gene>
<dbReference type="Proteomes" id="UP000255517">
    <property type="component" value="Unassembled WGS sequence"/>
</dbReference>
<name>A0A379C7X8_9FIRM</name>
<reference evidence="1 2" key="1">
    <citation type="submission" date="2018-06" db="EMBL/GenBank/DDBJ databases">
        <authorList>
            <consortium name="Pathogen Informatics"/>
            <person name="Doyle S."/>
        </authorList>
    </citation>
    <scope>NUCLEOTIDE SEQUENCE [LARGE SCALE GENOMIC DNA]</scope>
    <source>
        <strain evidence="1 2">NCTC13149</strain>
    </source>
</reference>
<dbReference type="OrthoDB" id="1697644at2"/>
<proteinExistence type="predicted"/>
<evidence type="ECO:0000313" key="1">
    <source>
        <dbReference type="EMBL" id="SUB57746.1"/>
    </source>
</evidence>
<evidence type="ECO:0000313" key="2">
    <source>
        <dbReference type="Proteomes" id="UP000255517"/>
    </source>
</evidence>
<dbReference type="STRING" id="1122949.GCA_000378725_01685"/>
<dbReference type="AlphaFoldDB" id="A0A379C7X8"/>
<dbReference type="InterPro" id="IPR038148">
    <property type="entry name" value="Tn1545/Tn916_Xis"/>
</dbReference>
<organism evidence="1 2">
    <name type="scientific">Peptoniphilus lacrimalis</name>
    <dbReference type="NCBI Taxonomy" id="33031"/>
    <lineage>
        <taxon>Bacteria</taxon>
        <taxon>Bacillati</taxon>
        <taxon>Bacillota</taxon>
        <taxon>Tissierellia</taxon>
        <taxon>Tissierellales</taxon>
        <taxon>Peptoniphilaceae</taxon>
        <taxon>Peptoniphilus</taxon>
    </lineage>
</organism>
<protein>
    <submittedName>
        <fullName evidence="1">Uncharacterized protein</fullName>
    </submittedName>
</protein>